<evidence type="ECO:0000256" key="2">
    <source>
        <dbReference type="ARBA" id="ARBA00022801"/>
    </source>
</evidence>
<dbReference type="InterPro" id="IPR020476">
    <property type="entry name" value="Nudix_hydrolase"/>
</dbReference>
<sequence length="165" mass="18457">MKFSGKRIKVFSGKVKSPDGTETYREIVRHPGAVVILAISGGSILLIKQYRHAIGKWIFELPAGTLEEGEDPGDAAERELAEETGYRAGAMKKLISFYSSPGISDEVLHLYLAEELEEGRPSREQGELIDNVWIPLEDALKMIEKNEIEDAKTIVSILYYATFLR</sequence>
<dbReference type="GO" id="GO:0019693">
    <property type="term" value="P:ribose phosphate metabolic process"/>
    <property type="evidence" value="ECO:0007669"/>
    <property type="project" value="TreeGrafter"/>
</dbReference>
<dbReference type="EMBL" id="DSFE01000022">
    <property type="protein sequence ID" value="HEU97387.1"/>
    <property type="molecule type" value="Genomic_DNA"/>
</dbReference>
<dbReference type="InterPro" id="IPR015797">
    <property type="entry name" value="NUDIX_hydrolase-like_dom_sf"/>
</dbReference>
<reference evidence="4" key="1">
    <citation type="journal article" date="2020" name="mSystems">
        <title>Genome- and Community-Level Interaction Insights into Carbon Utilization and Element Cycling Functions of Hydrothermarchaeota in Hydrothermal Sediment.</title>
        <authorList>
            <person name="Zhou Z."/>
            <person name="Liu Y."/>
            <person name="Xu W."/>
            <person name="Pan J."/>
            <person name="Luo Z.H."/>
            <person name="Li M."/>
        </authorList>
    </citation>
    <scope>NUCLEOTIDE SEQUENCE [LARGE SCALE GENOMIC DNA]</scope>
    <source>
        <strain evidence="4">SpSt-1259</strain>
    </source>
</reference>
<name>A0A7C2UPV4_9CREN</name>
<dbReference type="InterPro" id="IPR020084">
    <property type="entry name" value="NUDIX_hydrolase_CS"/>
</dbReference>
<keyword evidence="2 4" id="KW-0378">Hydrolase</keyword>
<dbReference type="PANTHER" id="PTHR11839">
    <property type="entry name" value="UDP/ADP-SUGAR PYROPHOSPHATASE"/>
    <property type="match status" value="1"/>
</dbReference>
<proteinExistence type="predicted"/>
<feature type="domain" description="Nudix hydrolase" evidence="3">
    <location>
        <begin position="28"/>
        <end position="156"/>
    </location>
</feature>
<evidence type="ECO:0000313" key="4">
    <source>
        <dbReference type="EMBL" id="HEU97387.1"/>
    </source>
</evidence>
<dbReference type="PROSITE" id="PS51462">
    <property type="entry name" value="NUDIX"/>
    <property type="match status" value="1"/>
</dbReference>
<comment type="cofactor">
    <cofactor evidence="1">
        <name>Mg(2+)</name>
        <dbReference type="ChEBI" id="CHEBI:18420"/>
    </cofactor>
</comment>
<accession>A0A7C2UPV4</accession>
<dbReference type="Gene3D" id="3.90.79.10">
    <property type="entry name" value="Nucleoside Triphosphate Pyrophosphohydrolase"/>
    <property type="match status" value="1"/>
</dbReference>
<protein>
    <submittedName>
        <fullName evidence="4">NUDIX hydrolase</fullName>
    </submittedName>
</protein>
<dbReference type="Pfam" id="PF00293">
    <property type="entry name" value="NUDIX"/>
    <property type="match status" value="1"/>
</dbReference>
<dbReference type="PRINTS" id="PR00502">
    <property type="entry name" value="NUDIXFAMILY"/>
</dbReference>
<comment type="caution">
    <text evidence="4">The sequence shown here is derived from an EMBL/GenBank/DDBJ whole genome shotgun (WGS) entry which is preliminary data.</text>
</comment>
<dbReference type="Proteomes" id="UP000885664">
    <property type="component" value="Unassembled WGS sequence"/>
</dbReference>
<dbReference type="PANTHER" id="PTHR11839:SF18">
    <property type="entry name" value="NUDIX HYDROLASE DOMAIN-CONTAINING PROTEIN"/>
    <property type="match status" value="1"/>
</dbReference>
<organism evidence="4">
    <name type="scientific">Fervidicoccus fontis</name>
    <dbReference type="NCBI Taxonomy" id="683846"/>
    <lineage>
        <taxon>Archaea</taxon>
        <taxon>Thermoproteota</taxon>
        <taxon>Thermoprotei</taxon>
        <taxon>Fervidicoccales</taxon>
        <taxon>Fervidicoccaceae</taxon>
        <taxon>Fervidicoccus</taxon>
    </lineage>
</organism>
<dbReference type="InterPro" id="IPR000086">
    <property type="entry name" value="NUDIX_hydrolase_dom"/>
</dbReference>
<dbReference type="AlphaFoldDB" id="A0A7C2UPV4"/>
<dbReference type="FunFam" id="3.90.79.10:FF:000024">
    <property type="entry name" value="ADP-ribose pyrophosphatase"/>
    <property type="match status" value="1"/>
</dbReference>
<evidence type="ECO:0000259" key="3">
    <source>
        <dbReference type="PROSITE" id="PS51462"/>
    </source>
</evidence>
<dbReference type="GO" id="GO:0016462">
    <property type="term" value="F:pyrophosphatase activity"/>
    <property type="evidence" value="ECO:0007669"/>
    <property type="project" value="UniProtKB-ARBA"/>
</dbReference>
<dbReference type="PROSITE" id="PS00893">
    <property type="entry name" value="NUDIX_BOX"/>
    <property type="match status" value="1"/>
</dbReference>
<dbReference type="SUPFAM" id="SSF55811">
    <property type="entry name" value="Nudix"/>
    <property type="match status" value="1"/>
</dbReference>
<dbReference type="CDD" id="cd03424">
    <property type="entry name" value="NUDIX_ADPRase_Nudt5_UGPPase_Nudt14"/>
    <property type="match status" value="1"/>
</dbReference>
<dbReference type="GO" id="GO:0006753">
    <property type="term" value="P:nucleoside phosphate metabolic process"/>
    <property type="evidence" value="ECO:0007669"/>
    <property type="project" value="TreeGrafter"/>
</dbReference>
<gene>
    <name evidence="4" type="ORF">ENO36_00825</name>
</gene>
<evidence type="ECO:0000256" key="1">
    <source>
        <dbReference type="ARBA" id="ARBA00001946"/>
    </source>
</evidence>